<name>A0A0N4V558_ENTVE</name>
<keyword evidence="2" id="KW-1185">Reference proteome</keyword>
<dbReference type="AlphaFoldDB" id="A0A0N4V558"/>
<organism evidence="3">
    <name type="scientific">Enterobius vermicularis</name>
    <name type="common">Human pinworm</name>
    <dbReference type="NCBI Taxonomy" id="51028"/>
    <lineage>
        <taxon>Eukaryota</taxon>
        <taxon>Metazoa</taxon>
        <taxon>Ecdysozoa</taxon>
        <taxon>Nematoda</taxon>
        <taxon>Chromadorea</taxon>
        <taxon>Rhabditida</taxon>
        <taxon>Spirurina</taxon>
        <taxon>Oxyuridomorpha</taxon>
        <taxon>Oxyuroidea</taxon>
        <taxon>Oxyuridae</taxon>
        <taxon>Enterobius</taxon>
    </lineage>
</organism>
<sequence length="83" mass="8799">MKDLDEVGDLVGGGDSQMLSLLRPYYSLVEMAANGNHQGIGSYMHVLPDEEYGDKPIYSLGGSISGGIEPAGIKQAFLTRPLG</sequence>
<evidence type="ECO:0000313" key="1">
    <source>
        <dbReference type="EMBL" id="VDD90220.1"/>
    </source>
</evidence>
<evidence type="ECO:0000313" key="3">
    <source>
        <dbReference type="WBParaSite" id="EVEC_0000534001-mRNA-1"/>
    </source>
</evidence>
<dbReference type="Proteomes" id="UP000274131">
    <property type="component" value="Unassembled WGS sequence"/>
</dbReference>
<protein>
    <submittedName>
        <fullName evidence="3">Gamma-glutamyltranspeptidase</fullName>
    </submittedName>
</protein>
<proteinExistence type="predicted"/>
<reference evidence="3" key="1">
    <citation type="submission" date="2017-02" db="UniProtKB">
        <authorList>
            <consortium name="WormBaseParasite"/>
        </authorList>
    </citation>
    <scope>IDENTIFICATION</scope>
</reference>
<dbReference type="EMBL" id="UXUI01008015">
    <property type="protein sequence ID" value="VDD90220.1"/>
    <property type="molecule type" value="Genomic_DNA"/>
</dbReference>
<dbReference type="OrthoDB" id="5850842at2759"/>
<accession>A0A0N4V558</accession>
<gene>
    <name evidence="1" type="ORF">EVEC_LOCUS4971</name>
</gene>
<dbReference type="WBParaSite" id="EVEC_0000534001-mRNA-1">
    <property type="protein sequence ID" value="EVEC_0000534001-mRNA-1"/>
    <property type="gene ID" value="EVEC_0000534001"/>
</dbReference>
<evidence type="ECO:0000313" key="2">
    <source>
        <dbReference type="Proteomes" id="UP000274131"/>
    </source>
</evidence>
<reference evidence="1 2" key="2">
    <citation type="submission" date="2018-10" db="EMBL/GenBank/DDBJ databases">
        <authorList>
            <consortium name="Pathogen Informatics"/>
        </authorList>
    </citation>
    <scope>NUCLEOTIDE SEQUENCE [LARGE SCALE GENOMIC DNA]</scope>
</reference>